<sequence length="141" mass="15498">MEGAAGKNIKKNGGGGALRSDVAIRCAKAALLLYSLKSSPARRRDTAVDDDDDIAVRICVISNSLLRNFVLAITILIGILKFDDQEKEMKKEIGDLKVEVARERLRNKRIKIFGFLELLLLALLFAVSVFLFMLAFEAGAS</sequence>
<keyword evidence="1" id="KW-0812">Transmembrane</keyword>
<reference evidence="2 3" key="1">
    <citation type="submission" date="2018-10" db="EMBL/GenBank/DDBJ databases">
        <title>A high-quality apple genome assembly.</title>
        <authorList>
            <person name="Hu J."/>
        </authorList>
    </citation>
    <scope>NUCLEOTIDE SEQUENCE [LARGE SCALE GENOMIC DNA]</scope>
    <source>
        <strain evidence="3">cv. HFTH1</strain>
        <tissue evidence="2">Young leaf</tissue>
    </source>
</reference>
<keyword evidence="3" id="KW-1185">Reference proteome</keyword>
<protein>
    <submittedName>
        <fullName evidence="2">Uncharacterized protein</fullName>
    </submittedName>
</protein>
<comment type="caution">
    <text evidence="2">The sequence shown here is derived from an EMBL/GenBank/DDBJ whole genome shotgun (WGS) entry which is preliminary data.</text>
</comment>
<proteinExistence type="predicted"/>
<dbReference type="EMBL" id="RDQH01000334">
    <property type="protein sequence ID" value="RXH92748.1"/>
    <property type="molecule type" value="Genomic_DNA"/>
</dbReference>
<dbReference type="Proteomes" id="UP000290289">
    <property type="component" value="Chromosome 8"/>
</dbReference>
<name>A0A498JAL3_MALDO</name>
<dbReference type="AlphaFoldDB" id="A0A498JAL3"/>
<evidence type="ECO:0000313" key="3">
    <source>
        <dbReference type="Proteomes" id="UP000290289"/>
    </source>
</evidence>
<evidence type="ECO:0000256" key="1">
    <source>
        <dbReference type="SAM" id="Phobius"/>
    </source>
</evidence>
<organism evidence="2 3">
    <name type="scientific">Malus domestica</name>
    <name type="common">Apple</name>
    <name type="synonym">Pyrus malus</name>
    <dbReference type="NCBI Taxonomy" id="3750"/>
    <lineage>
        <taxon>Eukaryota</taxon>
        <taxon>Viridiplantae</taxon>
        <taxon>Streptophyta</taxon>
        <taxon>Embryophyta</taxon>
        <taxon>Tracheophyta</taxon>
        <taxon>Spermatophyta</taxon>
        <taxon>Magnoliopsida</taxon>
        <taxon>eudicotyledons</taxon>
        <taxon>Gunneridae</taxon>
        <taxon>Pentapetalae</taxon>
        <taxon>rosids</taxon>
        <taxon>fabids</taxon>
        <taxon>Rosales</taxon>
        <taxon>Rosaceae</taxon>
        <taxon>Amygdaloideae</taxon>
        <taxon>Maleae</taxon>
        <taxon>Malus</taxon>
    </lineage>
</organism>
<feature type="transmembrane region" description="Helical" evidence="1">
    <location>
        <begin position="112"/>
        <end position="136"/>
    </location>
</feature>
<keyword evidence="1" id="KW-0472">Membrane</keyword>
<gene>
    <name evidence="2" type="ORF">DVH24_042522</name>
</gene>
<keyword evidence="1" id="KW-1133">Transmembrane helix</keyword>
<accession>A0A498JAL3</accession>
<evidence type="ECO:0000313" key="2">
    <source>
        <dbReference type="EMBL" id="RXH92748.1"/>
    </source>
</evidence>